<name>A0A2S2DUP9_9BACT</name>
<dbReference type="Proteomes" id="UP000245468">
    <property type="component" value="Chromosome"/>
</dbReference>
<dbReference type="RefSeq" id="WP_109322745.1">
    <property type="nucleotide sequence ID" value="NZ_CP029346.1"/>
</dbReference>
<evidence type="ECO:0008006" key="3">
    <source>
        <dbReference type="Google" id="ProtNLM"/>
    </source>
</evidence>
<sequence>MTTISRREWVKGMALATLGTVAFYDLSAQKIPVKQTSEKSKPWTTKQDQQLNEWVGVIIPESTIPGAVSLGVPVFIKTMLDDCYEISAQATFRKVVDGFTDSFESYAKKTWTQASQAEKEQFLFSMAQGNLGADAQKAMSTLKGLTIQGYTSSEEIMVKYYHYVMAPGFFNGCAPVKKS</sequence>
<dbReference type="OrthoDB" id="6385145at2"/>
<keyword evidence="2" id="KW-1185">Reference proteome</keyword>
<dbReference type="Pfam" id="PF13618">
    <property type="entry name" value="Gluconate_2-dh3"/>
    <property type="match status" value="1"/>
</dbReference>
<dbReference type="InterPro" id="IPR027056">
    <property type="entry name" value="Gluconate_2DH_su3"/>
</dbReference>
<reference evidence="2" key="1">
    <citation type="submission" date="2018-05" db="EMBL/GenBank/DDBJ databases">
        <title>Pseudarcicella sp. HME7025 Genome sequencing and assembly.</title>
        <authorList>
            <person name="Kim H."/>
            <person name="Kang H."/>
            <person name="Joh K."/>
        </authorList>
    </citation>
    <scope>NUCLEOTIDE SEQUENCE [LARGE SCALE GENOMIC DNA]</scope>
    <source>
        <strain evidence="2">HME7025</strain>
    </source>
</reference>
<dbReference type="EMBL" id="CP029346">
    <property type="protein sequence ID" value="AWL09039.1"/>
    <property type="molecule type" value="Genomic_DNA"/>
</dbReference>
<organism evidence="1 2">
    <name type="scientific">Aquirufa nivalisilvae</name>
    <dbReference type="NCBI Taxonomy" id="2516557"/>
    <lineage>
        <taxon>Bacteria</taxon>
        <taxon>Pseudomonadati</taxon>
        <taxon>Bacteroidota</taxon>
        <taxon>Cytophagia</taxon>
        <taxon>Cytophagales</taxon>
        <taxon>Flectobacillaceae</taxon>
        <taxon>Aquirufa</taxon>
    </lineage>
</organism>
<evidence type="ECO:0000313" key="1">
    <source>
        <dbReference type="EMBL" id="AWL09039.1"/>
    </source>
</evidence>
<protein>
    <recommendedName>
        <fullName evidence="3">Gluconate 2-dehydrogenase subunit 3 family protein</fullName>
    </recommendedName>
</protein>
<dbReference type="KEGG" id="psez:HME7025_01176"/>
<evidence type="ECO:0000313" key="2">
    <source>
        <dbReference type="Proteomes" id="UP000245468"/>
    </source>
</evidence>
<dbReference type="AlphaFoldDB" id="A0A2S2DUP9"/>
<proteinExistence type="predicted"/>
<accession>A0A2S2DUP9</accession>
<gene>
    <name evidence="1" type="ORF">HME7025_01176</name>
</gene>